<gene>
    <name evidence="3" type="primary">LOC117145317</name>
</gene>
<dbReference type="CTD" id="8673987"/>
<evidence type="ECO:0000313" key="2">
    <source>
        <dbReference type="Proteomes" id="UP000515162"/>
    </source>
</evidence>
<feature type="signal peptide" evidence="1">
    <location>
        <begin position="1"/>
        <end position="17"/>
    </location>
</feature>
<feature type="chain" id="PRO_5027785122" evidence="1">
    <location>
        <begin position="18"/>
        <end position="33"/>
    </location>
</feature>
<organism evidence="2 3">
    <name type="scientific">Drosophila mauritiana</name>
    <name type="common">Fruit fly</name>
    <dbReference type="NCBI Taxonomy" id="7226"/>
    <lineage>
        <taxon>Eukaryota</taxon>
        <taxon>Metazoa</taxon>
        <taxon>Ecdysozoa</taxon>
        <taxon>Arthropoda</taxon>
        <taxon>Hexapoda</taxon>
        <taxon>Insecta</taxon>
        <taxon>Pterygota</taxon>
        <taxon>Neoptera</taxon>
        <taxon>Endopterygota</taxon>
        <taxon>Diptera</taxon>
        <taxon>Brachycera</taxon>
        <taxon>Muscomorpha</taxon>
        <taxon>Ephydroidea</taxon>
        <taxon>Drosophilidae</taxon>
        <taxon>Drosophila</taxon>
        <taxon>Sophophora</taxon>
    </lineage>
</organism>
<sequence>MKFLAGYFLLLLGFAMAQKDSDSNVNHNVININ</sequence>
<proteinExistence type="predicted"/>
<reference evidence="3" key="1">
    <citation type="submission" date="2025-08" db="UniProtKB">
        <authorList>
            <consortium name="RefSeq"/>
        </authorList>
    </citation>
    <scope>IDENTIFICATION</scope>
    <source>
        <strain evidence="3">Mau12</strain>
        <tissue evidence="3">Whole Body</tissue>
    </source>
</reference>
<evidence type="ECO:0000256" key="1">
    <source>
        <dbReference type="SAM" id="SignalP"/>
    </source>
</evidence>
<dbReference type="Proteomes" id="UP000515162">
    <property type="component" value="Chromosome 3R"/>
</dbReference>
<dbReference type="GeneID" id="117145317"/>
<name>A0A6P8KD45_DROMA</name>
<keyword evidence="1" id="KW-0732">Signal</keyword>
<dbReference type="AlphaFoldDB" id="A0A6P8KD45"/>
<evidence type="ECO:0000313" key="3">
    <source>
        <dbReference type="RefSeq" id="XP_033166803.1"/>
    </source>
</evidence>
<protein>
    <submittedName>
        <fullName evidence="3">Uncharacterized protein LOC117145317</fullName>
    </submittedName>
</protein>
<accession>A0A6P8KD45</accession>
<keyword evidence="2" id="KW-1185">Reference proteome</keyword>
<dbReference type="RefSeq" id="XP_033166803.1">
    <property type="nucleotide sequence ID" value="XM_033310912.1"/>
</dbReference>